<organism evidence="3 4">
    <name type="scientific">Chryseobacterium indologenes</name>
    <name type="common">Flavobacterium indologenes</name>
    <dbReference type="NCBI Taxonomy" id="253"/>
    <lineage>
        <taxon>Bacteria</taxon>
        <taxon>Pseudomonadati</taxon>
        <taxon>Bacteroidota</taxon>
        <taxon>Flavobacteriia</taxon>
        <taxon>Flavobacteriales</taxon>
        <taxon>Weeksellaceae</taxon>
        <taxon>Chryseobacterium group</taxon>
        <taxon>Chryseobacterium</taxon>
    </lineage>
</organism>
<protein>
    <submittedName>
        <fullName evidence="3">T9SS C-terminal target domain-containing protein</fullName>
    </submittedName>
</protein>
<gene>
    <name evidence="3" type="ORF">EG352_13930</name>
</gene>
<evidence type="ECO:0000313" key="4">
    <source>
        <dbReference type="Proteomes" id="UP000269015"/>
    </source>
</evidence>
<reference evidence="3 4" key="1">
    <citation type="submission" date="2018-11" db="EMBL/GenBank/DDBJ databases">
        <title>Proposal to divide the Flavobacteriaceae and reorganize its genera based on Amino Acid Identity values calculated from whole genome sequences.</title>
        <authorList>
            <person name="Nicholson A.C."/>
            <person name="Gulvik C.A."/>
            <person name="Whitney A.M."/>
            <person name="Humrighouse B.W."/>
            <person name="Bell M."/>
            <person name="Holmes B."/>
            <person name="Steigerwalt A.G."/>
            <person name="Villarma A."/>
            <person name="Sheth M."/>
            <person name="Batra D."/>
            <person name="Pryor J."/>
            <person name="Bernardet J.-F."/>
            <person name="Hugo C."/>
            <person name="Kampfer P."/>
            <person name="Newman J."/>
            <person name="McQuiston J.R."/>
        </authorList>
    </citation>
    <scope>NUCLEOTIDE SEQUENCE [LARGE SCALE GENOMIC DNA]</scope>
    <source>
        <strain evidence="3 4">H5559</strain>
    </source>
</reference>
<dbReference type="Proteomes" id="UP000269015">
    <property type="component" value="Chromosome"/>
</dbReference>
<dbReference type="NCBIfam" id="TIGR04183">
    <property type="entry name" value="Por_Secre_tail"/>
    <property type="match status" value="1"/>
</dbReference>
<dbReference type="AlphaFoldDB" id="A0AAD0YXJ4"/>
<sequence length="346" mass="36747">MLENLFFVLKKIGIGASIAFTGYVLHAQTLPQNCNNTDPGGNTGDLGCVTFTYRGQQVVYTTVRGEDGKIWLQQNLGSAQVAASATDQDSYGDLFQWGRWDDGHQLRNSPVVSPPSPNTPSGITTGSYIAGSPAWWSGFAATDEWSGKSKEDASDFIGVDPCKAIAVDWRMPSQAEWASLVSAANITNPATAYNSHLKLPAGGYRGSGNGDFTFVGQRGYFWSSDTSGSGGKYLYIGATIANPSSGGPRGQGASVRCIKTVSGLGTSDTPLKNIQVGVSPNPTKGILLIKTDTTIENVSAVNAAGQKLDIKMSDHRIDMSSFPNGLYILELKLKGGQSVFKKIIKE</sequence>
<feature type="domain" description="Secretion system C-terminal sorting" evidence="2">
    <location>
        <begin position="279"/>
        <end position="344"/>
    </location>
</feature>
<evidence type="ECO:0000256" key="1">
    <source>
        <dbReference type="ARBA" id="ARBA00022729"/>
    </source>
</evidence>
<dbReference type="Pfam" id="PF18962">
    <property type="entry name" value="Por_Secre_tail"/>
    <property type="match status" value="1"/>
</dbReference>
<dbReference type="RefSeq" id="WP_060868894.1">
    <property type="nucleotide sequence ID" value="NZ_CP033930.1"/>
</dbReference>
<keyword evidence="1" id="KW-0732">Signal</keyword>
<evidence type="ECO:0000259" key="2">
    <source>
        <dbReference type="Pfam" id="PF18962"/>
    </source>
</evidence>
<proteinExistence type="predicted"/>
<evidence type="ECO:0000313" key="3">
    <source>
        <dbReference type="EMBL" id="AZB18801.1"/>
    </source>
</evidence>
<accession>A0AAD0YXJ4</accession>
<dbReference type="InterPro" id="IPR026444">
    <property type="entry name" value="Secre_tail"/>
</dbReference>
<name>A0AAD0YXJ4_CHRID</name>
<dbReference type="EMBL" id="CP033930">
    <property type="protein sequence ID" value="AZB18801.1"/>
    <property type="molecule type" value="Genomic_DNA"/>
</dbReference>